<dbReference type="GO" id="GO:0005102">
    <property type="term" value="F:signaling receptor binding"/>
    <property type="evidence" value="ECO:0007669"/>
    <property type="project" value="TreeGrafter"/>
</dbReference>
<organism evidence="8 9">
    <name type="scientific">Scleropages formosus</name>
    <name type="common">Asian bonytongue</name>
    <name type="synonym">Osteoglossum formosum</name>
    <dbReference type="NCBI Taxonomy" id="113540"/>
    <lineage>
        <taxon>Eukaryota</taxon>
        <taxon>Metazoa</taxon>
        <taxon>Chordata</taxon>
        <taxon>Craniata</taxon>
        <taxon>Vertebrata</taxon>
        <taxon>Euteleostomi</taxon>
        <taxon>Actinopterygii</taxon>
        <taxon>Neopterygii</taxon>
        <taxon>Teleostei</taxon>
        <taxon>Osteoglossocephala</taxon>
        <taxon>Osteoglossomorpha</taxon>
        <taxon>Osteoglossiformes</taxon>
        <taxon>Osteoglossidae</taxon>
        <taxon>Scleropages</taxon>
    </lineage>
</organism>
<proteinExistence type="predicted"/>
<protein>
    <submittedName>
        <fullName evidence="8">Phosphoinositide-3-kinase interacting protein 1</fullName>
    </submittedName>
</protein>
<keyword evidence="3 4" id="KW-1015">Disulfide bond</keyword>
<name>A0A8C9RX00_SCLFO</name>
<dbReference type="InterPro" id="IPR013806">
    <property type="entry name" value="Kringle-like"/>
</dbReference>
<comment type="caution">
    <text evidence="4">Lacks conserved residue(s) required for the propagation of feature annotation.</text>
</comment>
<dbReference type="InterPro" id="IPR000001">
    <property type="entry name" value="Kringle"/>
</dbReference>
<keyword evidence="1 4" id="KW-0420">Kringle</keyword>
<feature type="region of interest" description="Disordered" evidence="5">
    <location>
        <begin position="160"/>
        <end position="181"/>
    </location>
</feature>
<feature type="transmembrane region" description="Helical" evidence="6">
    <location>
        <begin position="193"/>
        <end position="219"/>
    </location>
</feature>
<dbReference type="OrthoDB" id="9893972at2759"/>
<dbReference type="GeneTree" id="ENSGT00390000017774"/>
<keyword evidence="6" id="KW-0812">Transmembrane</keyword>
<dbReference type="Gene3D" id="2.40.20.10">
    <property type="entry name" value="Plasminogen Kringle 4"/>
    <property type="match status" value="1"/>
</dbReference>
<dbReference type="SMART" id="SM00130">
    <property type="entry name" value="KR"/>
    <property type="match status" value="1"/>
</dbReference>
<evidence type="ECO:0000259" key="7">
    <source>
        <dbReference type="PROSITE" id="PS50070"/>
    </source>
</evidence>
<reference evidence="8" key="3">
    <citation type="submission" date="2025-09" db="UniProtKB">
        <authorList>
            <consortium name="Ensembl"/>
        </authorList>
    </citation>
    <scope>IDENTIFICATION</scope>
</reference>
<evidence type="ECO:0000256" key="6">
    <source>
        <dbReference type="SAM" id="Phobius"/>
    </source>
</evidence>
<evidence type="ECO:0000256" key="3">
    <source>
        <dbReference type="ARBA" id="ARBA00023157"/>
    </source>
</evidence>
<dbReference type="FunFam" id="2.40.20.10:FF:000001">
    <property type="entry name" value="Urokinase-type plasminogen activator"/>
    <property type="match status" value="1"/>
</dbReference>
<dbReference type="GO" id="GO:0005615">
    <property type="term" value="C:extracellular space"/>
    <property type="evidence" value="ECO:0007669"/>
    <property type="project" value="TreeGrafter"/>
</dbReference>
<dbReference type="PRINTS" id="PR00018">
    <property type="entry name" value="KRINGLE"/>
</dbReference>
<evidence type="ECO:0000256" key="1">
    <source>
        <dbReference type="ARBA" id="ARBA00022572"/>
    </source>
</evidence>
<gene>
    <name evidence="8" type="primary">PIK3IP1</name>
</gene>
<dbReference type="InterPro" id="IPR050759">
    <property type="entry name" value="Serine_protease_kringle"/>
</dbReference>
<evidence type="ECO:0000256" key="2">
    <source>
        <dbReference type="ARBA" id="ARBA00022729"/>
    </source>
</evidence>
<evidence type="ECO:0000256" key="4">
    <source>
        <dbReference type="PROSITE-ProRule" id="PRU00121"/>
    </source>
</evidence>
<dbReference type="CDD" id="cd00108">
    <property type="entry name" value="KR"/>
    <property type="match status" value="1"/>
</dbReference>
<dbReference type="Proteomes" id="UP000694397">
    <property type="component" value="Chromosome 6"/>
</dbReference>
<dbReference type="AlphaFoldDB" id="A0A8C9RX00"/>
<keyword evidence="9" id="KW-1185">Reference proteome</keyword>
<dbReference type="PANTHER" id="PTHR24261">
    <property type="entry name" value="PLASMINOGEN-RELATED"/>
    <property type="match status" value="1"/>
</dbReference>
<dbReference type="Pfam" id="PF00051">
    <property type="entry name" value="Kringle"/>
    <property type="match status" value="1"/>
</dbReference>
<accession>A0A8C9RX00</accession>
<dbReference type="GO" id="GO:0004175">
    <property type="term" value="F:endopeptidase activity"/>
    <property type="evidence" value="ECO:0007669"/>
    <property type="project" value="TreeGrafter"/>
</dbReference>
<keyword evidence="2" id="KW-0732">Signal</keyword>
<feature type="region of interest" description="Disordered" evidence="5">
    <location>
        <begin position="261"/>
        <end position="293"/>
    </location>
</feature>
<keyword evidence="6" id="KW-1133">Transmembrane helix</keyword>
<dbReference type="InterPro" id="IPR038178">
    <property type="entry name" value="Kringle_sf"/>
</dbReference>
<feature type="domain" description="Kringle" evidence="7">
    <location>
        <begin position="46"/>
        <end position="126"/>
    </location>
</feature>
<dbReference type="PROSITE" id="PS50070">
    <property type="entry name" value="KRINGLE_2"/>
    <property type="match status" value="1"/>
</dbReference>
<evidence type="ECO:0000313" key="8">
    <source>
        <dbReference type="Ensembl" id="ENSSFOP00015024240.2"/>
    </source>
</evidence>
<reference evidence="8 9" key="1">
    <citation type="submission" date="2019-04" db="EMBL/GenBank/DDBJ databases">
        <authorList>
            <consortium name="Wellcome Sanger Institute Data Sharing"/>
        </authorList>
    </citation>
    <scope>NUCLEOTIDE SEQUENCE [LARGE SCALE GENOMIC DNA]</scope>
</reference>
<reference evidence="8" key="2">
    <citation type="submission" date="2025-08" db="UniProtKB">
        <authorList>
            <consortium name="Ensembl"/>
        </authorList>
    </citation>
    <scope>IDENTIFICATION</scope>
</reference>
<evidence type="ECO:0000313" key="9">
    <source>
        <dbReference type="Proteomes" id="UP000694397"/>
    </source>
</evidence>
<evidence type="ECO:0000256" key="5">
    <source>
        <dbReference type="SAM" id="MobiDB-lite"/>
    </source>
</evidence>
<feature type="disulfide bond" evidence="4">
    <location>
        <begin position="68"/>
        <end position="107"/>
    </location>
</feature>
<dbReference type="SUPFAM" id="SSF57440">
    <property type="entry name" value="Kringle-like"/>
    <property type="match status" value="1"/>
</dbReference>
<dbReference type="Ensembl" id="ENSSFOT00015024505.2">
    <property type="protein sequence ID" value="ENSSFOP00015024240.2"/>
    <property type="gene ID" value="ENSSFOG00015015561.2"/>
</dbReference>
<sequence>MALRTSKTPRRVSRSQGVGGVLVPPECRLIILFCVAFVVDASASQECIRLNGAEYRGQQQVTATGRRCLNWASAARDYNVSARPDADTGIGNHSFCRNPDSSQKPWCYILYQDGVVQRQDCVIDTCRDETVGKITATPPSGDILTSPLGEGHVLEPAQALPEPDVSESEAVQPAAGPSWPGRVGLKRKKDLGILGYILGMVMMAVIVLVGLGITLGYFYKRARSLRRQQQQRAYEQEMRRVALPLSAFSNPTCELLDEMAPAHNAGPSQTPDEEPGVLGGADPLIAQAGTPGA</sequence>
<keyword evidence="6" id="KW-0472">Membrane</keyword>
<dbReference type="PANTHER" id="PTHR24261:SF16">
    <property type="entry name" value="PHOSPHOINOSITIDE-3-KINASE-INTERACTING PROTEIN 1"/>
    <property type="match status" value="1"/>
</dbReference>
<dbReference type="GO" id="GO:0051898">
    <property type="term" value="P:negative regulation of phosphatidylinositol 3-kinase/protein kinase B signal transduction"/>
    <property type="evidence" value="ECO:0007669"/>
    <property type="project" value="TreeGrafter"/>
</dbReference>
<dbReference type="InterPro" id="IPR018056">
    <property type="entry name" value="Kringle_CS"/>
</dbReference>
<dbReference type="PROSITE" id="PS00021">
    <property type="entry name" value="KRINGLE_1"/>
    <property type="match status" value="1"/>
</dbReference>